<dbReference type="PROSITE" id="PS51747">
    <property type="entry name" value="CYT_DCMP_DEAMINASES_2"/>
    <property type="match status" value="1"/>
</dbReference>
<comment type="pathway">
    <text evidence="2 15">Cofactor biosynthesis; riboflavin biosynthesis; 5-amino-6-(D-ribitylamino)uracil from GTP: step 2/4.</text>
</comment>
<dbReference type="Gene3D" id="3.40.140.10">
    <property type="entry name" value="Cytidine Deaminase, domain 2"/>
    <property type="match status" value="1"/>
</dbReference>
<comment type="catalytic activity">
    <reaction evidence="13 15">
        <text>5-amino-6-(5-phospho-D-ribitylamino)uracil + NADP(+) = 5-amino-6-(5-phospho-D-ribosylamino)uracil + NADPH + H(+)</text>
        <dbReference type="Rhea" id="RHEA:17845"/>
        <dbReference type="ChEBI" id="CHEBI:15378"/>
        <dbReference type="ChEBI" id="CHEBI:57783"/>
        <dbReference type="ChEBI" id="CHEBI:58349"/>
        <dbReference type="ChEBI" id="CHEBI:58421"/>
        <dbReference type="ChEBI" id="CHEBI:58453"/>
        <dbReference type="EC" id="1.1.1.193"/>
    </reaction>
</comment>
<keyword evidence="21" id="KW-1185">Reference proteome</keyword>
<dbReference type="FunFam" id="3.40.140.10:FF:000025">
    <property type="entry name" value="Riboflavin biosynthesis protein RibD"/>
    <property type="match status" value="1"/>
</dbReference>
<dbReference type="Gene3D" id="3.40.430.10">
    <property type="entry name" value="Dihydrofolate Reductase, subunit A"/>
    <property type="match status" value="1"/>
</dbReference>
<dbReference type="Pfam" id="PF00383">
    <property type="entry name" value="dCMP_cyt_deam_1"/>
    <property type="match status" value="1"/>
</dbReference>
<feature type="binding site" evidence="17">
    <location>
        <position position="211"/>
    </location>
    <ligand>
        <name>substrate</name>
    </ligand>
</feature>
<evidence type="ECO:0000256" key="4">
    <source>
        <dbReference type="ARBA" id="ARBA00005259"/>
    </source>
</evidence>
<dbReference type="InterPro" id="IPR002125">
    <property type="entry name" value="CMP_dCMP_dom"/>
</dbReference>
<feature type="binding site" evidence="17">
    <location>
        <begin position="304"/>
        <end position="310"/>
    </location>
    <ligand>
        <name>NADP(+)</name>
        <dbReference type="ChEBI" id="CHEBI:58349"/>
    </ligand>
</feature>
<dbReference type="Pfam" id="PF01872">
    <property type="entry name" value="RibD_C"/>
    <property type="match status" value="1"/>
</dbReference>
<evidence type="ECO:0000256" key="7">
    <source>
        <dbReference type="ARBA" id="ARBA00022723"/>
    </source>
</evidence>
<evidence type="ECO:0000256" key="18">
    <source>
        <dbReference type="PIRSR" id="PIRSR006769-3"/>
    </source>
</evidence>
<feature type="binding site" evidence="17">
    <location>
        <position position="214"/>
    </location>
    <ligand>
        <name>substrate</name>
    </ligand>
</feature>
<dbReference type="UniPathway" id="UPA00275">
    <property type="reaction ID" value="UER00401"/>
</dbReference>
<keyword evidence="11 15" id="KW-0560">Oxidoreductase</keyword>
<evidence type="ECO:0000256" key="17">
    <source>
        <dbReference type="PIRSR" id="PIRSR006769-2"/>
    </source>
</evidence>
<evidence type="ECO:0000256" key="14">
    <source>
        <dbReference type="ARBA" id="ARBA00049886"/>
    </source>
</evidence>
<dbReference type="GO" id="GO:0009231">
    <property type="term" value="P:riboflavin biosynthetic process"/>
    <property type="evidence" value="ECO:0007669"/>
    <property type="project" value="UniProtKB-UniPathway"/>
</dbReference>
<evidence type="ECO:0000259" key="19">
    <source>
        <dbReference type="PROSITE" id="PS51747"/>
    </source>
</evidence>
<dbReference type="InterPro" id="IPR004794">
    <property type="entry name" value="Eubact_RibD"/>
</dbReference>
<dbReference type="AlphaFoldDB" id="G8TWT7"/>
<reference evidence="21" key="1">
    <citation type="submission" date="2011-12" db="EMBL/GenBank/DDBJ databases">
        <title>The complete genome of chromosome of Sulfobacillus acidophilus DSM 10332.</title>
        <authorList>
            <person name="Lucas S."/>
            <person name="Han J."/>
            <person name="Lapidus A."/>
            <person name="Bruce D."/>
            <person name="Goodwin L."/>
            <person name="Pitluck S."/>
            <person name="Peters L."/>
            <person name="Kyrpides N."/>
            <person name="Mavromatis K."/>
            <person name="Ivanova N."/>
            <person name="Mikhailova N."/>
            <person name="Chertkov O."/>
            <person name="Saunders E."/>
            <person name="Detter J.C."/>
            <person name="Tapia R."/>
            <person name="Han C."/>
            <person name="Land M."/>
            <person name="Hauser L."/>
            <person name="Markowitz V."/>
            <person name="Cheng J.-F."/>
            <person name="Hugenholtz P."/>
            <person name="Woyke T."/>
            <person name="Wu D."/>
            <person name="Pukall R."/>
            <person name="Gehrich-Schroeter G."/>
            <person name="Schneider S."/>
            <person name="Klenk H.-P."/>
            <person name="Eisen J.A."/>
        </authorList>
    </citation>
    <scope>NUCLEOTIDE SEQUENCE [LARGE SCALE GENOMIC DNA]</scope>
    <source>
        <strain evidence="21">ATCC 700253 / DSM 10332 / NAL</strain>
    </source>
</reference>
<comment type="function">
    <text evidence="1 15">Converts 2,5-diamino-6-(ribosylamino)-4(3h)-pyrimidinone 5'-phosphate into 5-amino-6-(ribosylamino)-2,4(1h,3h)-pyrimidinedione 5'-phosphate.</text>
</comment>
<dbReference type="CDD" id="cd01284">
    <property type="entry name" value="Riboflavin_deaminase-reductase"/>
    <property type="match status" value="1"/>
</dbReference>
<feature type="binding site" evidence="17">
    <location>
        <position position="191"/>
    </location>
    <ligand>
        <name>substrate</name>
    </ligand>
</feature>
<feature type="binding site" evidence="17">
    <location>
        <position position="161"/>
    </location>
    <ligand>
        <name>NADP(+)</name>
        <dbReference type="ChEBI" id="CHEBI:58349"/>
    </ligand>
</feature>
<dbReference type="HOGENOM" id="CLU_036590_1_2_9"/>
<protein>
    <recommendedName>
        <fullName evidence="15">Riboflavin biosynthesis protein RibD</fullName>
    </recommendedName>
    <domain>
        <recommendedName>
            <fullName evidence="15">Diaminohydroxyphosphoribosylaminopyrimidine deaminase</fullName>
            <shortName evidence="15">DRAP deaminase</shortName>
            <ecNumber evidence="15">3.5.4.26</ecNumber>
        </recommendedName>
        <alternativeName>
            <fullName evidence="15">Riboflavin-specific deaminase</fullName>
        </alternativeName>
    </domain>
    <domain>
        <recommendedName>
            <fullName evidence="15">5-amino-6-(5-phosphoribosylamino)uracil reductase</fullName>
            <ecNumber evidence="15">1.1.1.193</ecNumber>
        </recommendedName>
        <alternativeName>
            <fullName evidence="15">HTP reductase</fullName>
        </alternativeName>
    </domain>
</protein>
<dbReference type="SUPFAM" id="SSF53927">
    <property type="entry name" value="Cytidine deaminase-like"/>
    <property type="match status" value="1"/>
</dbReference>
<dbReference type="PROSITE" id="PS00903">
    <property type="entry name" value="CYT_DCMP_DEAMINASES_1"/>
    <property type="match status" value="1"/>
</dbReference>
<feature type="binding site" evidence="17">
    <location>
        <position position="229"/>
    </location>
    <ligand>
        <name>NADP(+)</name>
        <dbReference type="ChEBI" id="CHEBI:58349"/>
    </ligand>
</feature>
<evidence type="ECO:0000256" key="6">
    <source>
        <dbReference type="ARBA" id="ARBA00022619"/>
    </source>
</evidence>
<feature type="domain" description="CMP/dCMP-type deaminase" evidence="19">
    <location>
        <begin position="7"/>
        <end position="130"/>
    </location>
</feature>
<dbReference type="GO" id="GO:0008270">
    <property type="term" value="F:zinc ion binding"/>
    <property type="evidence" value="ECO:0007669"/>
    <property type="project" value="InterPro"/>
</dbReference>
<keyword evidence="12" id="KW-0511">Multifunctional enzyme</keyword>
<feature type="binding site" evidence="18">
    <location>
        <position position="82"/>
    </location>
    <ligand>
        <name>Zn(2+)</name>
        <dbReference type="ChEBI" id="CHEBI:29105"/>
        <note>catalytic</note>
    </ligand>
</feature>
<evidence type="ECO:0000256" key="1">
    <source>
        <dbReference type="ARBA" id="ARBA00002151"/>
    </source>
</evidence>
<reference evidence="20 21" key="2">
    <citation type="journal article" date="2012" name="Stand. Genomic Sci.">
        <title>Complete genome sequence of the moderately thermophilic mineral-sulfide-oxidizing firmicute Sulfobacillus acidophilus type strain (NAL(T)).</title>
        <authorList>
            <person name="Anderson I."/>
            <person name="Chertkov O."/>
            <person name="Chen A."/>
            <person name="Saunders E."/>
            <person name="Lapidus A."/>
            <person name="Nolan M."/>
            <person name="Lucas S."/>
            <person name="Hammon N."/>
            <person name="Deshpande S."/>
            <person name="Cheng J.F."/>
            <person name="Han C."/>
            <person name="Tapia R."/>
            <person name="Goodwin L.A."/>
            <person name="Pitluck S."/>
            <person name="Liolios K."/>
            <person name="Pagani I."/>
            <person name="Ivanova N."/>
            <person name="Mikhailova N."/>
            <person name="Pati A."/>
            <person name="Palaniappan K."/>
            <person name="Land M."/>
            <person name="Pan C."/>
            <person name="Rohde M."/>
            <person name="Pukall R."/>
            <person name="Goker M."/>
            <person name="Detter J.C."/>
            <person name="Woyke T."/>
            <person name="Bristow J."/>
            <person name="Eisen J.A."/>
            <person name="Markowitz V."/>
            <person name="Hugenholtz P."/>
            <person name="Kyrpides N.C."/>
            <person name="Klenk H.P."/>
            <person name="Mavromatis K."/>
        </authorList>
    </citation>
    <scope>NUCLEOTIDE SEQUENCE [LARGE SCALE GENOMIC DNA]</scope>
    <source>
        <strain evidence="21">ATCC 700253 / DSM 10332 / NAL</strain>
    </source>
</reference>
<dbReference type="InterPro" id="IPR016192">
    <property type="entry name" value="APOBEC/CMP_deaminase_Zn-bd"/>
</dbReference>
<dbReference type="STRING" id="679936.Sulac_0213"/>
<feature type="binding site" evidence="17">
    <location>
        <position position="175"/>
    </location>
    <ligand>
        <name>substrate</name>
    </ligand>
</feature>
<evidence type="ECO:0000256" key="8">
    <source>
        <dbReference type="ARBA" id="ARBA00022801"/>
    </source>
</evidence>
<evidence type="ECO:0000256" key="9">
    <source>
        <dbReference type="ARBA" id="ARBA00022833"/>
    </source>
</evidence>
<feature type="active site" description="Proton donor" evidence="16">
    <location>
        <position position="59"/>
    </location>
</feature>
<evidence type="ECO:0000256" key="3">
    <source>
        <dbReference type="ARBA" id="ARBA00004910"/>
    </source>
</evidence>
<feature type="binding site" evidence="17">
    <location>
        <position position="207"/>
    </location>
    <ligand>
        <name>NADP(+)</name>
        <dbReference type="ChEBI" id="CHEBI:58349"/>
    </ligand>
</feature>
<dbReference type="PANTHER" id="PTHR38011:SF7">
    <property type="entry name" value="2,5-DIAMINO-6-RIBOSYLAMINO-4(3H)-PYRIMIDINONE 5'-PHOSPHATE REDUCTASE"/>
    <property type="match status" value="1"/>
</dbReference>
<evidence type="ECO:0000256" key="16">
    <source>
        <dbReference type="PIRSR" id="PIRSR006769-1"/>
    </source>
</evidence>
<accession>G8TWT7</accession>
<dbReference type="GO" id="GO:0050661">
    <property type="term" value="F:NADP binding"/>
    <property type="evidence" value="ECO:0007669"/>
    <property type="project" value="InterPro"/>
</dbReference>
<dbReference type="PATRIC" id="fig|679936.5.peg.217"/>
<keyword evidence="8 15" id="KW-0378">Hydrolase</keyword>
<dbReference type="KEGG" id="sap:Sulac_0213"/>
<comment type="catalytic activity">
    <reaction evidence="14 15">
        <text>2,5-diamino-6-hydroxy-4-(5-phosphoribosylamino)-pyrimidine + H2O + H(+) = 5-amino-6-(5-phospho-D-ribosylamino)uracil + NH4(+)</text>
        <dbReference type="Rhea" id="RHEA:21868"/>
        <dbReference type="ChEBI" id="CHEBI:15377"/>
        <dbReference type="ChEBI" id="CHEBI:15378"/>
        <dbReference type="ChEBI" id="CHEBI:28938"/>
        <dbReference type="ChEBI" id="CHEBI:58453"/>
        <dbReference type="ChEBI" id="CHEBI:58614"/>
        <dbReference type="EC" id="3.5.4.26"/>
    </reaction>
</comment>
<comment type="similarity">
    <text evidence="4 15">In the N-terminal section; belongs to the cytidine and deoxycytidylate deaminase family.</text>
</comment>
<keyword evidence="10 15" id="KW-0521">NADP</keyword>
<gene>
    <name evidence="20" type="ordered locus">Sulac_0213</name>
</gene>
<name>G8TWT7_SULAD</name>
<dbReference type="PIRSF" id="PIRSF006769">
    <property type="entry name" value="RibD"/>
    <property type="match status" value="1"/>
</dbReference>
<feature type="binding site" evidence="18">
    <location>
        <position position="57"/>
    </location>
    <ligand>
        <name>Zn(2+)</name>
        <dbReference type="ChEBI" id="CHEBI:29105"/>
        <note>catalytic</note>
    </ligand>
</feature>
<feature type="binding site" evidence="17">
    <location>
        <position position="302"/>
    </location>
    <ligand>
        <name>substrate</name>
    </ligand>
</feature>
<dbReference type="GO" id="GO:0008703">
    <property type="term" value="F:5-amino-6-(5-phosphoribosylamino)uracil reductase activity"/>
    <property type="evidence" value="ECO:0007669"/>
    <property type="project" value="UniProtKB-EC"/>
</dbReference>
<dbReference type="InterPro" id="IPR050765">
    <property type="entry name" value="Riboflavin_Biosynth_HTPR"/>
</dbReference>
<evidence type="ECO:0000256" key="12">
    <source>
        <dbReference type="ARBA" id="ARBA00023268"/>
    </source>
</evidence>
<keyword evidence="6 15" id="KW-0686">Riboflavin biosynthesis</keyword>
<dbReference type="InterPro" id="IPR002734">
    <property type="entry name" value="RibDG_C"/>
</dbReference>
<feature type="binding site" evidence="18">
    <location>
        <position position="91"/>
    </location>
    <ligand>
        <name>Zn(2+)</name>
        <dbReference type="ChEBI" id="CHEBI:29105"/>
        <note>catalytic</note>
    </ligand>
</feature>
<dbReference type="Proteomes" id="UP000005439">
    <property type="component" value="Chromosome"/>
</dbReference>
<sequence>MLSFGVTTMSPAMKRALQLAKRGRGRTSPNPLVGAVIVDDQGTVIGEGYHRRAGTDHAEVVALKAAGDRARGHTLYVTLEPCNHHGRTPPCTEAIIAAGIRRVVVATRDPNPEVTGHGIERLQAAGIVVEVGDGQAAAEALNRPFMTWSRKHRPYVILKAAMSLDGKVATAYHESKYLTSESALAHAHRLRRETDAILVGVGTVLADDPALTDRGPGRRRDPVRVVLDSHGRTPATARLLTEDSPAPALVFTTDRAPAEWERAIFSAGGEVIRVPANPHGQVDLTAVLTELADRRLLSLLVEGGPTVHWSFIQAGLADSWVGYIAPKILGGENAPTPVAGPGFHLPEAPGLTITHVWRRFPDVILWGEF</sequence>
<dbReference type="SUPFAM" id="SSF53597">
    <property type="entry name" value="Dihydrofolate reductase-like"/>
    <property type="match status" value="1"/>
</dbReference>
<comment type="similarity">
    <text evidence="5 15">In the C-terminal section; belongs to the HTP reductase family.</text>
</comment>
<dbReference type="PANTHER" id="PTHR38011">
    <property type="entry name" value="DIHYDROFOLATE REDUCTASE FAMILY PROTEIN (AFU_ORTHOLOGUE AFUA_8G06820)"/>
    <property type="match status" value="1"/>
</dbReference>
<dbReference type="NCBIfam" id="TIGR00326">
    <property type="entry name" value="eubact_ribD"/>
    <property type="match status" value="1"/>
</dbReference>
<organism evidence="20 21">
    <name type="scientific">Sulfobacillus acidophilus (strain ATCC 700253 / DSM 10332 / NAL)</name>
    <dbReference type="NCBI Taxonomy" id="679936"/>
    <lineage>
        <taxon>Bacteria</taxon>
        <taxon>Bacillati</taxon>
        <taxon>Bacillota</taxon>
        <taxon>Clostridia</taxon>
        <taxon>Eubacteriales</taxon>
        <taxon>Clostridiales Family XVII. Incertae Sedis</taxon>
        <taxon>Sulfobacillus</taxon>
    </lineage>
</organism>
<feature type="binding site" evidence="17">
    <location>
        <position position="203"/>
    </location>
    <ligand>
        <name>substrate</name>
    </ligand>
</feature>
<evidence type="ECO:0000256" key="13">
    <source>
        <dbReference type="ARBA" id="ARBA00049861"/>
    </source>
</evidence>
<dbReference type="NCBIfam" id="TIGR00227">
    <property type="entry name" value="ribD_Cterm"/>
    <property type="match status" value="1"/>
</dbReference>
<evidence type="ECO:0000256" key="15">
    <source>
        <dbReference type="PIRNR" id="PIRNR006769"/>
    </source>
</evidence>
<evidence type="ECO:0000256" key="5">
    <source>
        <dbReference type="ARBA" id="ARBA00007417"/>
    </source>
</evidence>
<dbReference type="EC" id="3.5.4.26" evidence="15"/>
<keyword evidence="7 15" id="KW-0479">Metal-binding</keyword>
<evidence type="ECO:0000256" key="2">
    <source>
        <dbReference type="ARBA" id="ARBA00004882"/>
    </source>
</evidence>
<evidence type="ECO:0000256" key="11">
    <source>
        <dbReference type="ARBA" id="ARBA00023002"/>
    </source>
</evidence>
<dbReference type="InterPro" id="IPR011549">
    <property type="entry name" value="RibD_C"/>
</dbReference>
<dbReference type="InterPro" id="IPR024072">
    <property type="entry name" value="DHFR-like_dom_sf"/>
</dbReference>
<comment type="pathway">
    <text evidence="3 15">Cofactor biosynthesis; riboflavin biosynthesis; 5-amino-6-(D-ribitylamino)uracil from GTP: step 3/4.</text>
</comment>
<dbReference type="EMBL" id="CP003179">
    <property type="protein sequence ID" value="AEW03785.1"/>
    <property type="molecule type" value="Genomic_DNA"/>
</dbReference>
<evidence type="ECO:0000313" key="20">
    <source>
        <dbReference type="EMBL" id="AEW03785.1"/>
    </source>
</evidence>
<comment type="cofactor">
    <cofactor evidence="15 18">
        <name>Zn(2+)</name>
        <dbReference type="ChEBI" id="CHEBI:29105"/>
    </cofactor>
    <text evidence="15 18">Binds 1 zinc ion.</text>
</comment>
<dbReference type="GO" id="GO:0008835">
    <property type="term" value="F:diaminohydroxyphosphoribosylaminopyrimidine deaminase activity"/>
    <property type="evidence" value="ECO:0007669"/>
    <property type="project" value="UniProtKB-EC"/>
</dbReference>
<keyword evidence="9 15" id="KW-0862">Zinc</keyword>
<evidence type="ECO:0000313" key="21">
    <source>
        <dbReference type="Proteomes" id="UP000005439"/>
    </source>
</evidence>
<evidence type="ECO:0000256" key="10">
    <source>
        <dbReference type="ARBA" id="ARBA00022857"/>
    </source>
</evidence>
<dbReference type="InterPro" id="IPR016193">
    <property type="entry name" value="Cytidine_deaminase-like"/>
</dbReference>
<dbReference type="EC" id="1.1.1.193" evidence="15"/>
<proteinExistence type="inferred from homology"/>